<dbReference type="AlphaFoldDB" id="A0A7G1Q9P9"/>
<name>A0A7G1Q9P9_9GAMM</name>
<dbReference type="InterPro" id="IPR029063">
    <property type="entry name" value="SAM-dependent_MTases_sf"/>
</dbReference>
<comment type="similarity">
    <text evidence="1">Belongs to the N(4)/N(6)-methyltransferase family.</text>
</comment>
<protein>
    <recommendedName>
        <fullName evidence="3">N6 adenine-specific DNA methyltransferase N-terminal domain-containing protein</fullName>
    </recommendedName>
</protein>
<accession>A0A7G1Q9P9</accession>
<dbReference type="EMBL" id="LR778175">
    <property type="protein sequence ID" value="CAB1275965.1"/>
    <property type="molecule type" value="Genomic_DNA"/>
</dbReference>
<evidence type="ECO:0000256" key="2">
    <source>
        <dbReference type="ARBA" id="ARBA00022747"/>
    </source>
</evidence>
<evidence type="ECO:0000259" key="3">
    <source>
        <dbReference type="Pfam" id="PF12161"/>
    </source>
</evidence>
<keyword evidence="2" id="KW-0680">Restriction system</keyword>
<reference evidence="4 5" key="1">
    <citation type="submission" date="2020-03" db="EMBL/GenBank/DDBJ databases">
        <authorList>
            <person name="Picone N."/>
        </authorList>
    </citation>
    <scope>NUCLEOTIDE SEQUENCE [LARGE SCALE GENOMIC DNA]</scope>
    <source>
        <strain evidence="4">NSCAC1</strain>
    </source>
</reference>
<organism evidence="4 5">
    <name type="scientific">Candidatus Nitrosacidococcus tergens</name>
    <dbReference type="NCBI Taxonomy" id="553981"/>
    <lineage>
        <taxon>Bacteria</taxon>
        <taxon>Pseudomonadati</taxon>
        <taxon>Pseudomonadota</taxon>
        <taxon>Gammaproteobacteria</taxon>
        <taxon>Chromatiales</taxon>
        <taxon>Chromatiaceae</taxon>
        <taxon>Candidatus Nitrosacidococcus</taxon>
    </lineage>
</organism>
<evidence type="ECO:0000256" key="1">
    <source>
        <dbReference type="ARBA" id="ARBA00006594"/>
    </source>
</evidence>
<proteinExistence type="inferred from homology"/>
<feature type="domain" description="N6 adenine-specific DNA methyltransferase N-terminal" evidence="3">
    <location>
        <begin position="14"/>
        <end position="49"/>
    </location>
</feature>
<dbReference type="GO" id="GO:0009307">
    <property type="term" value="P:DNA restriction-modification system"/>
    <property type="evidence" value="ECO:0007669"/>
    <property type="project" value="UniProtKB-KW"/>
</dbReference>
<dbReference type="KEGG" id="ntg:NSCAC_0931"/>
<evidence type="ECO:0000313" key="4">
    <source>
        <dbReference type="EMBL" id="CAB1275965.1"/>
    </source>
</evidence>
<dbReference type="InterPro" id="IPR022749">
    <property type="entry name" value="D12N6_MeTrfase_N"/>
</dbReference>
<dbReference type="Gene3D" id="1.20.1260.30">
    <property type="match status" value="1"/>
</dbReference>
<dbReference type="InterPro" id="IPR038333">
    <property type="entry name" value="T1MK-like_N_sf"/>
</dbReference>
<dbReference type="Proteomes" id="UP000516072">
    <property type="component" value="Chromosome"/>
</dbReference>
<evidence type="ECO:0000313" key="5">
    <source>
        <dbReference type="Proteomes" id="UP000516072"/>
    </source>
</evidence>
<dbReference type="Pfam" id="PF12161">
    <property type="entry name" value="HsdM_N"/>
    <property type="match status" value="1"/>
</dbReference>
<sequence length="147" mass="17152">MAIKKSELYSSLRTSCDKLRGEMDTTQYKDYVLTLPLLFVKYISDKYKDDPYAAIYVARYARNLFKNINKMVKVKENLIYLVILEQIFKDRCTYDCLFHVVPEAGIEPARGFPQGIFIPTTVFTAIYLKFDIYLWLGLSLYPAMLLS</sequence>
<gene>
    <name evidence="4" type="ORF">NSCAC_0931</name>
</gene>
<keyword evidence="5" id="KW-1185">Reference proteome</keyword>
<dbReference type="SUPFAM" id="SSF53335">
    <property type="entry name" value="S-adenosyl-L-methionine-dependent methyltransferases"/>
    <property type="match status" value="1"/>
</dbReference>